<dbReference type="EMBL" id="CM055110">
    <property type="protein sequence ID" value="KAJ7520510.1"/>
    <property type="molecule type" value="Genomic_DNA"/>
</dbReference>
<protein>
    <submittedName>
        <fullName evidence="1">Uncharacterized protein</fullName>
    </submittedName>
</protein>
<comment type="caution">
    <text evidence="1">The sequence shown here is derived from an EMBL/GenBank/DDBJ whole genome shotgun (WGS) entry which is preliminary data.</text>
</comment>
<gene>
    <name evidence="1" type="ORF">O6H91_19G008500</name>
</gene>
<accession>A0ACC2ASI9</accession>
<evidence type="ECO:0000313" key="2">
    <source>
        <dbReference type="Proteomes" id="UP001162992"/>
    </source>
</evidence>
<dbReference type="Proteomes" id="UP001162992">
    <property type="component" value="Chromosome 19"/>
</dbReference>
<reference evidence="2" key="1">
    <citation type="journal article" date="2024" name="Proc. Natl. Acad. Sci. U.S.A.">
        <title>Extraordinary preservation of gene collinearity over three hundred million years revealed in homosporous lycophytes.</title>
        <authorList>
            <person name="Li C."/>
            <person name="Wickell D."/>
            <person name="Kuo L.Y."/>
            <person name="Chen X."/>
            <person name="Nie B."/>
            <person name="Liao X."/>
            <person name="Peng D."/>
            <person name="Ji J."/>
            <person name="Jenkins J."/>
            <person name="Williams M."/>
            <person name="Shu S."/>
            <person name="Plott C."/>
            <person name="Barry K."/>
            <person name="Rajasekar S."/>
            <person name="Grimwood J."/>
            <person name="Han X."/>
            <person name="Sun S."/>
            <person name="Hou Z."/>
            <person name="He W."/>
            <person name="Dai G."/>
            <person name="Sun C."/>
            <person name="Schmutz J."/>
            <person name="Leebens-Mack J.H."/>
            <person name="Li F.W."/>
            <person name="Wang L."/>
        </authorList>
    </citation>
    <scope>NUCLEOTIDE SEQUENCE [LARGE SCALE GENOMIC DNA]</scope>
    <source>
        <strain evidence="2">cv. PW_Plant_1</strain>
    </source>
</reference>
<evidence type="ECO:0000313" key="1">
    <source>
        <dbReference type="EMBL" id="KAJ7520510.1"/>
    </source>
</evidence>
<sequence length="599" mass="65380">MSSSPERVKHKRCNPPGILILNSLRGKEFDISFYRALVLIVTFIAYACYHASRKPSSIVKSVLHPEIASPTGGLEYPSLSDPFPWPLSLVYTKRAPGVNASREVIEGLGLGVQKGWPPFNGKRGNARLGEIDVAFLAFYAFGMYFAGHLGDRVNLRLFLTLGMVGSGAFVCLFGMGYWWDIHVLWYFLFVQMMAGLFQATGWPSVVAIIGNWFGKRKRGLIMGIWNAHTSVGNIVGSLIAASALQAGWGWSFVYPGLLIISGGLLVYLFLVVEPAEVGLLSPYEVNGSERVDTSNGRQSLSDKRATQVDCEVGRARNAIDAGKGIVFCSNGAHIKLDDFQDAERVILHSAEDEAPVLQRSDPAVGFLEAWRIPGVAPFAFCLFFSKLVAYTFLYWLPFYIRNTKIEGYYLSEKTAGNLSTLFDLGGVVGGILAGHISDKLKARAITAASFMYCAIPVLYLYNQYGGVSLYLNLGLMALAGLFINGPYALITTAVSADLGTHSSLKGNAKALATVTAIIDGTGSVGAAIGPLLTGFLSERGWDKVFDMLMLSAFIAGLLLFGLVYAEIKEKFERLRYFPRQIMGHDDFVGNLRQPLIVDE</sequence>
<organism evidence="1 2">
    <name type="scientific">Diphasiastrum complanatum</name>
    <name type="common">Issler's clubmoss</name>
    <name type="synonym">Lycopodium complanatum</name>
    <dbReference type="NCBI Taxonomy" id="34168"/>
    <lineage>
        <taxon>Eukaryota</taxon>
        <taxon>Viridiplantae</taxon>
        <taxon>Streptophyta</taxon>
        <taxon>Embryophyta</taxon>
        <taxon>Tracheophyta</taxon>
        <taxon>Lycopodiopsida</taxon>
        <taxon>Lycopodiales</taxon>
        <taxon>Lycopodiaceae</taxon>
        <taxon>Lycopodioideae</taxon>
        <taxon>Diphasiastrum</taxon>
    </lineage>
</organism>
<name>A0ACC2ASI9_DIPCM</name>
<proteinExistence type="predicted"/>
<keyword evidence="2" id="KW-1185">Reference proteome</keyword>